<keyword evidence="9" id="KW-0472">Membrane</keyword>
<evidence type="ECO:0000256" key="10">
    <source>
        <dbReference type="ARBA" id="ARBA00032062"/>
    </source>
</evidence>
<dbReference type="EMBL" id="JARJLG010000024">
    <property type="protein sequence ID" value="KAJ7770179.1"/>
    <property type="molecule type" value="Genomic_DNA"/>
</dbReference>
<evidence type="ECO:0000256" key="9">
    <source>
        <dbReference type="ARBA" id="ARBA00023136"/>
    </source>
</evidence>
<dbReference type="AlphaFoldDB" id="A0AAD7JRA6"/>
<feature type="chain" id="PRO_5042003241" description="UDP-N-acetylglucosamine transferase subunit ALG14" evidence="12">
    <location>
        <begin position="20"/>
        <end position="215"/>
    </location>
</feature>
<dbReference type="GO" id="GO:0043541">
    <property type="term" value="C:UDP-N-acetylglucosamine transferase complex"/>
    <property type="evidence" value="ECO:0007669"/>
    <property type="project" value="TreeGrafter"/>
</dbReference>
<keyword evidence="6" id="KW-0812">Transmembrane</keyword>
<comment type="function">
    <text evidence="11">Involved in protein N-glycosylation. Essential for the second step of the dolichol-linked oligosaccharide pathway. Anchors the catalytic subunit ALG13 to the ER.</text>
</comment>
<gene>
    <name evidence="11" type="primary">ALG14</name>
    <name evidence="13" type="ORF">DFH07DRAFT_267961</name>
</gene>
<evidence type="ECO:0000256" key="3">
    <source>
        <dbReference type="ARBA" id="ARBA00009731"/>
    </source>
</evidence>
<protein>
    <recommendedName>
        <fullName evidence="5 11">UDP-N-acetylglucosamine transferase subunit ALG14</fullName>
    </recommendedName>
    <alternativeName>
        <fullName evidence="10 11">Asparagine-linked glycosylation protein 14</fullName>
    </alternativeName>
</protein>
<evidence type="ECO:0000256" key="6">
    <source>
        <dbReference type="ARBA" id="ARBA00022692"/>
    </source>
</evidence>
<keyword evidence="7 11" id="KW-0256">Endoplasmic reticulum</keyword>
<dbReference type="GO" id="GO:0031965">
    <property type="term" value="C:nuclear membrane"/>
    <property type="evidence" value="ECO:0007669"/>
    <property type="project" value="UniProtKB-SubCell"/>
</dbReference>
<name>A0AAD7JRA6_9AGAR</name>
<dbReference type="InterPro" id="IPR013969">
    <property type="entry name" value="Oligosacch_biosynth_Alg14"/>
</dbReference>
<evidence type="ECO:0000313" key="13">
    <source>
        <dbReference type="EMBL" id="KAJ7770179.1"/>
    </source>
</evidence>
<dbReference type="Gene3D" id="3.40.50.2000">
    <property type="entry name" value="Glycogen Phosphorylase B"/>
    <property type="match status" value="1"/>
</dbReference>
<evidence type="ECO:0000256" key="5">
    <source>
        <dbReference type="ARBA" id="ARBA00017467"/>
    </source>
</evidence>
<evidence type="ECO:0000256" key="11">
    <source>
        <dbReference type="RuleBase" id="RU362127"/>
    </source>
</evidence>
<dbReference type="GO" id="GO:0006488">
    <property type="term" value="P:dolichol-linked oligosaccharide biosynthetic process"/>
    <property type="evidence" value="ECO:0007669"/>
    <property type="project" value="InterPro"/>
</dbReference>
<dbReference type="PANTHER" id="PTHR12154:SF4">
    <property type="entry name" value="UDP-N-ACETYLGLUCOSAMINE TRANSFERASE SUBUNIT ALG14 HOMOLOG"/>
    <property type="match status" value="1"/>
</dbReference>
<evidence type="ECO:0000256" key="12">
    <source>
        <dbReference type="SAM" id="SignalP"/>
    </source>
</evidence>
<accession>A0AAD7JRA6</accession>
<dbReference type="GO" id="GO:0004577">
    <property type="term" value="F:N-acetylglucosaminyldiphosphodolichol N-acetylglucosaminyltransferase activity"/>
    <property type="evidence" value="ECO:0007669"/>
    <property type="project" value="TreeGrafter"/>
</dbReference>
<evidence type="ECO:0000256" key="7">
    <source>
        <dbReference type="ARBA" id="ARBA00022824"/>
    </source>
</evidence>
<dbReference type="PANTHER" id="PTHR12154">
    <property type="entry name" value="GLYCOSYL TRANSFERASE-RELATED"/>
    <property type="match status" value="1"/>
</dbReference>
<organism evidence="13 14">
    <name type="scientific">Mycena maculata</name>
    <dbReference type="NCBI Taxonomy" id="230809"/>
    <lineage>
        <taxon>Eukaryota</taxon>
        <taxon>Fungi</taxon>
        <taxon>Dikarya</taxon>
        <taxon>Basidiomycota</taxon>
        <taxon>Agaricomycotina</taxon>
        <taxon>Agaricomycetes</taxon>
        <taxon>Agaricomycetidae</taxon>
        <taxon>Agaricales</taxon>
        <taxon>Marasmiineae</taxon>
        <taxon>Mycenaceae</taxon>
        <taxon>Mycena</taxon>
    </lineage>
</organism>
<reference evidence="13" key="1">
    <citation type="submission" date="2023-03" db="EMBL/GenBank/DDBJ databases">
        <title>Massive genome expansion in bonnet fungi (Mycena s.s.) driven by repeated elements and novel gene families across ecological guilds.</title>
        <authorList>
            <consortium name="Lawrence Berkeley National Laboratory"/>
            <person name="Harder C.B."/>
            <person name="Miyauchi S."/>
            <person name="Viragh M."/>
            <person name="Kuo A."/>
            <person name="Thoen E."/>
            <person name="Andreopoulos B."/>
            <person name="Lu D."/>
            <person name="Skrede I."/>
            <person name="Drula E."/>
            <person name="Henrissat B."/>
            <person name="Morin E."/>
            <person name="Kohler A."/>
            <person name="Barry K."/>
            <person name="LaButti K."/>
            <person name="Morin E."/>
            <person name="Salamov A."/>
            <person name="Lipzen A."/>
            <person name="Mereny Z."/>
            <person name="Hegedus B."/>
            <person name="Baldrian P."/>
            <person name="Stursova M."/>
            <person name="Weitz H."/>
            <person name="Taylor A."/>
            <person name="Grigoriev I.V."/>
            <person name="Nagy L.G."/>
            <person name="Martin F."/>
            <person name="Kauserud H."/>
        </authorList>
    </citation>
    <scope>NUCLEOTIDE SEQUENCE</scope>
    <source>
        <strain evidence="13">CBHHK188m</strain>
    </source>
</reference>
<keyword evidence="14" id="KW-1185">Reference proteome</keyword>
<evidence type="ECO:0000256" key="8">
    <source>
        <dbReference type="ARBA" id="ARBA00022989"/>
    </source>
</evidence>
<evidence type="ECO:0000256" key="1">
    <source>
        <dbReference type="ARBA" id="ARBA00004389"/>
    </source>
</evidence>
<evidence type="ECO:0000256" key="4">
    <source>
        <dbReference type="ARBA" id="ARBA00011335"/>
    </source>
</evidence>
<proteinExistence type="inferred from homology"/>
<comment type="subunit">
    <text evidence="4 11">Heterodimer with ALG13 to form a functional enzyme.</text>
</comment>
<dbReference type="Proteomes" id="UP001215280">
    <property type="component" value="Unassembled WGS sequence"/>
</dbReference>
<comment type="subcellular location">
    <subcellularLocation>
        <location evidence="1 11">Endoplasmic reticulum membrane</location>
        <topology evidence="1 11">Single-pass membrane protein</topology>
    </subcellularLocation>
    <subcellularLocation>
        <location evidence="2">Nucleus membrane</location>
        <topology evidence="2">Single-pass membrane protein</topology>
    </subcellularLocation>
</comment>
<feature type="signal peptide" evidence="12">
    <location>
        <begin position="1"/>
        <end position="19"/>
    </location>
</feature>
<comment type="similarity">
    <text evidence="3 11">Belongs to the ALG14 family.</text>
</comment>
<sequence length="215" mass="23535">MFLLALALVVILVLYRVFSILPGQQRAVKQTKTKSLAVFLGSGGHTSEALTLISALDFDRYSPRTYVASEGDSLSLQKAVELESSKATPESPAQYTILTIPRARNVHQPLVTTLPTAFYSLLSCIYQVTLTRGSSFADALILNGPGTCFILCIAVYVSKFLGLSAPRVIYIESFARVESLSLSGKLLYPFVDRFVVQWPQLLKKAKGAEFHGLLV</sequence>
<dbReference type="Pfam" id="PF08660">
    <property type="entry name" value="Alg14"/>
    <property type="match status" value="1"/>
</dbReference>
<keyword evidence="12" id="KW-0732">Signal</keyword>
<comment type="caution">
    <text evidence="13">The sequence shown here is derived from an EMBL/GenBank/DDBJ whole genome shotgun (WGS) entry which is preliminary data.</text>
</comment>
<keyword evidence="8" id="KW-1133">Transmembrane helix</keyword>
<evidence type="ECO:0000256" key="2">
    <source>
        <dbReference type="ARBA" id="ARBA00004590"/>
    </source>
</evidence>
<evidence type="ECO:0000313" key="14">
    <source>
        <dbReference type="Proteomes" id="UP001215280"/>
    </source>
</evidence>